<name>A0ACB8XHS0_ARCLA</name>
<comment type="caution">
    <text evidence="1">The sequence shown here is derived from an EMBL/GenBank/DDBJ whole genome shotgun (WGS) entry which is preliminary data.</text>
</comment>
<sequence length="66" mass="7278">MTMTPNRNGGLLYDLPSPSISLLLTTTLGLQRNSFKVNAIATKYEPTKVKPQADKVLICLEELTEV</sequence>
<dbReference type="EMBL" id="CM042063">
    <property type="protein sequence ID" value="KAI3667423.1"/>
    <property type="molecule type" value="Genomic_DNA"/>
</dbReference>
<evidence type="ECO:0000313" key="2">
    <source>
        <dbReference type="Proteomes" id="UP001055879"/>
    </source>
</evidence>
<proteinExistence type="predicted"/>
<protein>
    <submittedName>
        <fullName evidence="1">Uncharacterized protein</fullName>
    </submittedName>
</protein>
<reference evidence="1 2" key="2">
    <citation type="journal article" date="2022" name="Mol. Ecol. Resour.">
        <title>The genomes of chicory, endive, great burdock and yacon provide insights into Asteraceae paleo-polyploidization history and plant inulin production.</title>
        <authorList>
            <person name="Fan W."/>
            <person name="Wang S."/>
            <person name="Wang H."/>
            <person name="Wang A."/>
            <person name="Jiang F."/>
            <person name="Liu H."/>
            <person name="Zhao H."/>
            <person name="Xu D."/>
            <person name="Zhang Y."/>
        </authorList>
    </citation>
    <scope>NUCLEOTIDE SEQUENCE [LARGE SCALE GENOMIC DNA]</scope>
    <source>
        <strain evidence="2">cv. Niubang</strain>
    </source>
</reference>
<dbReference type="Proteomes" id="UP001055879">
    <property type="component" value="Linkage Group LG17"/>
</dbReference>
<accession>A0ACB8XHS0</accession>
<organism evidence="1 2">
    <name type="scientific">Arctium lappa</name>
    <name type="common">Greater burdock</name>
    <name type="synonym">Lappa major</name>
    <dbReference type="NCBI Taxonomy" id="4217"/>
    <lineage>
        <taxon>Eukaryota</taxon>
        <taxon>Viridiplantae</taxon>
        <taxon>Streptophyta</taxon>
        <taxon>Embryophyta</taxon>
        <taxon>Tracheophyta</taxon>
        <taxon>Spermatophyta</taxon>
        <taxon>Magnoliopsida</taxon>
        <taxon>eudicotyledons</taxon>
        <taxon>Gunneridae</taxon>
        <taxon>Pentapetalae</taxon>
        <taxon>asterids</taxon>
        <taxon>campanulids</taxon>
        <taxon>Asterales</taxon>
        <taxon>Asteraceae</taxon>
        <taxon>Carduoideae</taxon>
        <taxon>Cardueae</taxon>
        <taxon>Arctiinae</taxon>
        <taxon>Arctium</taxon>
    </lineage>
</organism>
<reference evidence="2" key="1">
    <citation type="journal article" date="2022" name="Mol. Ecol. Resour.">
        <title>The genomes of chicory, endive, great burdock and yacon provide insights into Asteraceae palaeo-polyploidization history and plant inulin production.</title>
        <authorList>
            <person name="Fan W."/>
            <person name="Wang S."/>
            <person name="Wang H."/>
            <person name="Wang A."/>
            <person name="Jiang F."/>
            <person name="Liu H."/>
            <person name="Zhao H."/>
            <person name="Xu D."/>
            <person name="Zhang Y."/>
        </authorList>
    </citation>
    <scope>NUCLEOTIDE SEQUENCE [LARGE SCALE GENOMIC DNA]</scope>
    <source>
        <strain evidence="2">cv. Niubang</strain>
    </source>
</reference>
<gene>
    <name evidence="1" type="ORF">L6452_42480</name>
</gene>
<evidence type="ECO:0000313" key="1">
    <source>
        <dbReference type="EMBL" id="KAI3667423.1"/>
    </source>
</evidence>
<keyword evidence="2" id="KW-1185">Reference proteome</keyword>